<gene>
    <name evidence="1" type="ORF">pT63N_14</name>
</gene>
<evidence type="ECO:0000313" key="1">
    <source>
        <dbReference type="EMBL" id="ANW08000.1"/>
    </source>
</evidence>
<reference evidence="1" key="1">
    <citation type="journal article" date="2016" name="Antimicrob. Agents Chemother.">
        <title>Emergence of ileS2-Carrying, Multidrug-Resistant Plasmids in Staphylococcus lugdunensis.</title>
        <authorList>
            <person name="Ho P.L."/>
            <person name="Liu M.C."/>
            <person name="Chow K.H."/>
            <person name="Tse C.W."/>
            <person name="Lo W.U."/>
            <person name="Mak S.K."/>
            <person name="Lo W.K."/>
        </authorList>
    </citation>
    <scope>NUCLEOTIDE SEQUENCE</scope>
    <source>
        <strain evidence="1">Tlug63N-4</strain>
        <plasmid evidence="1">pT63N</plasmid>
    </source>
</reference>
<accession>A0A1B1UY42</accession>
<proteinExistence type="predicted"/>
<keyword evidence="1" id="KW-0614">Plasmid</keyword>
<dbReference type="EMBL" id="KU882686">
    <property type="protein sequence ID" value="ANW08000.1"/>
    <property type="molecule type" value="Genomic_DNA"/>
</dbReference>
<organism evidence="1">
    <name type="scientific">Staphylococcus lugdunensis</name>
    <dbReference type="NCBI Taxonomy" id="28035"/>
    <lineage>
        <taxon>Bacteria</taxon>
        <taxon>Bacillati</taxon>
        <taxon>Bacillota</taxon>
        <taxon>Bacilli</taxon>
        <taxon>Bacillales</taxon>
        <taxon>Staphylococcaceae</taxon>
        <taxon>Staphylococcus</taxon>
    </lineage>
</organism>
<protein>
    <submittedName>
        <fullName evidence="1">Uncharacterized protein</fullName>
    </submittedName>
</protein>
<dbReference type="AlphaFoldDB" id="A0A1B1UY42"/>
<name>A0A1B1UY42_STALU</name>
<geneLocation type="plasmid" evidence="1">
    <name>pT63N</name>
</geneLocation>
<sequence length="86" mass="10170">MIRKCLIFLKYVNVKLHINTTYFGETLEETGRAEDYRLKLSPKKASQQYEVLNKKKPVNEFNKTHLLAISLGFMSQTQFLRLVKYL</sequence>